<evidence type="ECO:0000313" key="1">
    <source>
        <dbReference type="EMBL" id="TNN55179.1"/>
    </source>
</evidence>
<gene>
    <name evidence="1" type="ORF">EYF80_034624</name>
</gene>
<protein>
    <submittedName>
        <fullName evidence="1">Uncharacterized protein</fullName>
    </submittedName>
</protein>
<accession>A0A4Z2GPA1</accession>
<proteinExistence type="predicted"/>
<keyword evidence="2" id="KW-1185">Reference proteome</keyword>
<reference evidence="1 2" key="1">
    <citation type="submission" date="2019-03" db="EMBL/GenBank/DDBJ databases">
        <title>First draft genome of Liparis tanakae, snailfish: a comprehensive survey of snailfish specific genes.</title>
        <authorList>
            <person name="Kim W."/>
            <person name="Song I."/>
            <person name="Jeong J.-H."/>
            <person name="Kim D."/>
            <person name="Kim S."/>
            <person name="Ryu S."/>
            <person name="Song J.Y."/>
            <person name="Lee S.K."/>
        </authorList>
    </citation>
    <scope>NUCLEOTIDE SEQUENCE [LARGE SCALE GENOMIC DNA]</scope>
    <source>
        <tissue evidence="1">Muscle</tissue>
    </source>
</reference>
<dbReference type="EMBL" id="SRLO01000463">
    <property type="protein sequence ID" value="TNN55179.1"/>
    <property type="molecule type" value="Genomic_DNA"/>
</dbReference>
<sequence>MSKMMSRSLSRTLLDAMSSTESGCQLAASSTVLNIHAQQGVCSSRRPRTGHKPLRILNRELFPQPLGPVINRCMPSSTWNKEERIHSFKTSHTNV</sequence>
<evidence type="ECO:0000313" key="2">
    <source>
        <dbReference type="Proteomes" id="UP000314294"/>
    </source>
</evidence>
<comment type="caution">
    <text evidence="1">The sequence shown here is derived from an EMBL/GenBank/DDBJ whole genome shotgun (WGS) entry which is preliminary data.</text>
</comment>
<name>A0A4Z2GPA1_9TELE</name>
<dbReference type="Proteomes" id="UP000314294">
    <property type="component" value="Unassembled WGS sequence"/>
</dbReference>
<dbReference type="AlphaFoldDB" id="A0A4Z2GPA1"/>
<organism evidence="1 2">
    <name type="scientific">Liparis tanakae</name>
    <name type="common">Tanaka's snailfish</name>
    <dbReference type="NCBI Taxonomy" id="230148"/>
    <lineage>
        <taxon>Eukaryota</taxon>
        <taxon>Metazoa</taxon>
        <taxon>Chordata</taxon>
        <taxon>Craniata</taxon>
        <taxon>Vertebrata</taxon>
        <taxon>Euteleostomi</taxon>
        <taxon>Actinopterygii</taxon>
        <taxon>Neopterygii</taxon>
        <taxon>Teleostei</taxon>
        <taxon>Neoteleostei</taxon>
        <taxon>Acanthomorphata</taxon>
        <taxon>Eupercaria</taxon>
        <taxon>Perciformes</taxon>
        <taxon>Cottioidei</taxon>
        <taxon>Cottales</taxon>
        <taxon>Liparidae</taxon>
        <taxon>Liparis</taxon>
    </lineage>
</organism>